<dbReference type="PROSITE" id="PS50088">
    <property type="entry name" value="ANK_REPEAT"/>
    <property type="match status" value="4"/>
</dbReference>
<gene>
    <name evidence="4" type="ORF">OHK93_008032</name>
</gene>
<evidence type="ECO:0000256" key="3">
    <source>
        <dbReference type="PROSITE-ProRule" id="PRU00023"/>
    </source>
</evidence>
<name>A0AA43QPK4_9LECA</name>
<keyword evidence="2 3" id="KW-0040">ANK repeat</keyword>
<comment type="caution">
    <text evidence="4">The sequence shown here is derived from an EMBL/GenBank/DDBJ whole genome shotgun (WGS) entry which is preliminary data.</text>
</comment>
<dbReference type="AlphaFoldDB" id="A0AA43QPK4"/>
<feature type="repeat" description="ANK" evidence="3">
    <location>
        <begin position="407"/>
        <end position="439"/>
    </location>
</feature>
<dbReference type="Pfam" id="PF12796">
    <property type="entry name" value="Ank_2"/>
    <property type="match status" value="2"/>
</dbReference>
<dbReference type="Gene3D" id="1.25.40.20">
    <property type="entry name" value="Ankyrin repeat-containing domain"/>
    <property type="match status" value="3"/>
</dbReference>
<dbReference type="Pfam" id="PF00023">
    <property type="entry name" value="Ank"/>
    <property type="match status" value="2"/>
</dbReference>
<evidence type="ECO:0000256" key="2">
    <source>
        <dbReference type="ARBA" id="ARBA00023043"/>
    </source>
</evidence>
<protein>
    <recommendedName>
        <fullName evidence="6">Ankyrin</fullName>
    </recommendedName>
</protein>
<organism evidence="4 5">
    <name type="scientific">Ramalina farinacea</name>
    <dbReference type="NCBI Taxonomy" id="258253"/>
    <lineage>
        <taxon>Eukaryota</taxon>
        <taxon>Fungi</taxon>
        <taxon>Dikarya</taxon>
        <taxon>Ascomycota</taxon>
        <taxon>Pezizomycotina</taxon>
        <taxon>Lecanoromycetes</taxon>
        <taxon>OSLEUM clade</taxon>
        <taxon>Lecanoromycetidae</taxon>
        <taxon>Lecanorales</taxon>
        <taxon>Lecanorineae</taxon>
        <taxon>Ramalinaceae</taxon>
        <taxon>Ramalina</taxon>
    </lineage>
</organism>
<evidence type="ECO:0008006" key="6">
    <source>
        <dbReference type="Google" id="ProtNLM"/>
    </source>
</evidence>
<dbReference type="InterPro" id="IPR002110">
    <property type="entry name" value="Ankyrin_rpt"/>
</dbReference>
<dbReference type="PANTHER" id="PTHR24166">
    <property type="entry name" value="ROLLING PEBBLES, ISOFORM B"/>
    <property type="match status" value="1"/>
</dbReference>
<evidence type="ECO:0000256" key="1">
    <source>
        <dbReference type="ARBA" id="ARBA00022737"/>
    </source>
</evidence>
<dbReference type="InterPro" id="IPR036770">
    <property type="entry name" value="Ankyrin_rpt-contain_sf"/>
</dbReference>
<dbReference type="InterPro" id="IPR050889">
    <property type="entry name" value="Dendritic_Spine_Reg/Scaffold"/>
</dbReference>
<keyword evidence="1" id="KW-0677">Repeat</keyword>
<dbReference type="SUPFAM" id="SSF48403">
    <property type="entry name" value="Ankyrin repeat"/>
    <property type="match status" value="2"/>
</dbReference>
<accession>A0AA43QPK4</accession>
<feature type="repeat" description="ANK" evidence="3">
    <location>
        <begin position="332"/>
        <end position="364"/>
    </location>
</feature>
<dbReference type="Proteomes" id="UP001161017">
    <property type="component" value="Unassembled WGS sequence"/>
</dbReference>
<dbReference type="PROSITE" id="PS50297">
    <property type="entry name" value="ANK_REP_REGION"/>
    <property type="match status" value="3"/>
</dbReference>
<evidence type="ECO:0000313" key="5">
    <source>
        <dbReference type="Proteomes" id="UP001161017"/>
    </source>
</evidence>
<proteinExistence type="predicted"/>
<dbReference type="EMBL" id="JAPUFD010000008">
    <property type="protein sequence ID" value="MDI1488756.1"/>
    <property type="molecule type" value="Genomic_DNA"/>
</dbReference>
<dbReference type="SMART" id="SM00248">
    <property type="entry name" value="ANK"/>
    <property type="match status" value="8"/>
</dbReference>
<evidence type="ECO:0000313" key="4">
    <source>
        <dbReference type="EMBL" id="MDI1488756.1"/>
    </source>
</evidence>
<feature type="repeat" description="ANK" evidence="3">
    <location>
        <begin position="164"/>
        <end position="196"/>
    </location>
</feature>
<keyword evidence="5" id="KW-1185">Reference proteome</keyword>
<sequence>MDAALTHKAETIFRHQHCYLHHYIPPDSLDGSIWNDLFIHDSLKELKDEDAFSMIDSNESLKPLLSERFDQQIEGHTDFQKQKILHMACKAGNAELARYLCRTGVSATLVGPLNGATCLHWLFNFPTECLKEIAVLLIQNGAKVNAQLLTKSPGLRWNFPFAWRAGTPLHWAVAASNAAAVKVLIDCDADCGIRDGVDPYIHDYNARTLDYEGPGGSYSLPSTKPEGFSALDVAVSNHDWRIVEALGTTTSAAHEVVRGDEEGHTPFHRLVYNWIGRTWEGGGFWYGAFLGSKVVRFGNLERTVKALLAIGGDIDRLSKPSPEHLREGEYTGSLTPLMLAVMKADVTTVRVLLSCGANPNVINSLGYNALCILPQRGDPEVCSSDTALVVNELLLHGAKPDGCSPFADRLPLASAIESGSLEAVALLLEAGANWRVKHKKLSILGYWIAYWGVDKYLARPDTSPKLWETWEEQVVRLLKVHVLEKHDADLLDVLNNVDEVGGTLLHYAAGAGLAKVVELLMEANVDKGKVRGKPPPRGDDGTDLLARVMEPATALAVVRSTYSERLNRVRRHESGWERSGE</sequence>
<reference evidence="4" key="1">
    <citation type="journal article" date="2023" name="Genome Biol. Evol.">
        <title>First Whole Genome Sequence and Flow Cytometry Genome Size Data for the Lichen-Forming Fungus Ramalina farinacea (Ascomycota).</title>
        <authorList>
            <person name="Llewellyn T."/>
            <person name="Mian S."/>
            <person name="Hill R."/>
            <person name="Leitch I.J."/>
            <person name="Gaya E."/>
        </authorList>
    </citation>
    <scope>NUCLEOTIDE SEQUENCE</scope>
    <source>
        <strain evidence="4">LIQ254RAFAR</strain>
    </source>
</reference>
<dbReference type="PANTHER" id="PTHR24166:SF48">
    <property type="entry name" value="PROTEIN VAPYRIN"/>
    <property type="match status" value="1"/>
</dbReference>
<feature type="repeat" description="ANK" evidence="3">
    <location>
        <begin position="500"/>
        <end position="526"/>
    </location>
</feature>